<dbReference type="PANTHER" id="PTHR34704">
    <property type="entry name" value="ATPASE"/>
    <property type="match status" value="1"/>
</dbReference>
<dbReference type="Gene3D" id="1.10.10.10">
    <property type="entry name" value="Winged helix-like DNA-binding domain superfamily/Winged helix DNA-binding domain"/>
    <property type="match status" value="1"/>
</dbReference>
<dbReference type="CDD" id="cd00090">
    <property type="entry name" value="HTH_ARSR"/>
    <property type="match status" value="1"/>
</dbReference>
<protein>
    <submittedName>
        <fullName evidence="3">ATP-binding protein</fullName>
    </submittedName>
</protein>
<dbReference type="PANTHER" id="PTHR34704:SF1">
    <property type="entry name" value="ATPASE"/>
    <property type="match status" value="1"/>
</dbReference>
<organism evidence="3 4">
    <name type="scientific">Halomarina halobia</name>
    <dbReference type="NCBI Taxonomy" id="3033386"/>
    <lineage>
        <taxon>Archaea</taxon>
        <taxon>Methanobacteriati</taxon>
        <taxon>Methanobacteriota</taxon>
        <taxon>Stenosarchaea group</taxon>
        <taxon>Halobacteria</taxon>
        <taxon>Halobacteriales</taxon>
        <taxon>Natronomonadaceae</taxon>
        <taxon>Halomarina</taxon>
    </lineage>
</organism>
<dbReference type="GeneID" id="79316373"/>
<dbReference type="InterPro" id="IPR036390">
    <property type="entry name" value="WH_DNA-bd_sf"/>
</dbReference>
<proteinExistence type="predicted"/>
<gene>
    <name evidence="3" type="ORF">ACFQPE_09220</name>
</gene>
<dbReference type="InterPro" id="IPR011335">
    <property type="entry name" value="Restrct_endonuc-II-like"/>
</dbReference>
<dbReference type="InterPro" id="IPR011579">
    <property type="entry name" value="ATPase_dom"/>
</dbReference>
<dbReference type="SUPFAM" id="SSF52540">
    <property type="entry name" value="P-loop containing nucleoside triphosphate hydrolases"/>
    <property type="match status" value="1"/>
</dbReference>
<dbReference type="EMBL" id="JBHTBF010000002">
    <property type="protein sequence ID" value="MFC7316974.1"/>
    <property type="molecule type" value="Genomic_DNA"/>
</dbReference>
<dbReference type="InterPro" id="IPR011991">
    <property type="entry name" value="ArsR-like_HTH"/>
</dbReference>
<dbReference type="AlphaFoldDB" id="A0ABD6AAG3"/>
<comment type="caution">
    <text evidence="3">The sequence shown here is derived from an EMBL/GenBank/DDBJ whole genome shotgun (WGS) entry which is preliminary data.</text>
</comment>
<dbReference type="Proteomes" id="UP001596547">
    <property type="component" value="Unassembled WGS sequence"/>
</dbReference>
<evidence type="ECO:0000259" key="2">
    <source>
        <dbReference type="Pfam" id="PF03008"/>
    </source>
</evidence>
<dbReference type="SUPFAM" id="SSF52980">
    <property type="entry name" value="Restriction endonuclease-like"/>
    <property type="match status" value="1"/>
</dbReference>
<feature type="domain" description="DUF234" evidence="2">
    <location>
        <begin position="310"/>
        <end position="395"/>
    </location>
</feature>
<feature type="domain" description="ATPase" evidence="1">
    <location>
        <begin position="4"/>
        <end position="202"/>
    </location>
</feature>
<reference evidence="3 4" key="1">
    <citation type="journal article" date="2019" name="Int. J. Syst. Evol. Microbiol.">
        <title>The Global Catalogue of Microorganisms (GCM) 10K type strain sequencing project: providing services to taxonomists for standard genome sequencing and annotation.</title>
        <authorList>
            <consortium name="The Broad Institute Genomics Platform"/>
            <consortium name="The Broad Institute Genome Sequencing Center for Infectious Disease"/>
            <person name="Wu L."/>
            <person name="Ma J."/>
        </authorList>
    </citation>
    <scope>NUCLEOTIDE SEQUENCE [LARGE SCALE GENOMIC DNA]</scope>
    <source>
        <strain evidence="3 4">PSR21</strain>
    </source>
</reference>
<dbReference type="InterPro" id="IPR004256">
    <property type="entry name" value="DUF234"/>
</dbReference>
<dbReference type="Gene3D" id="3.40.50.300">
    <property type="entry name" value="P-loop containing nucleotide triphosphate hydrolases"/>
    <property type="match status" value="1"/>
</dbReference>
<keyword evidence="3" id="KW-0547">Nucleotide-binding</keyword>
<evidence type="ECO:0000259" key="1">
    <source>
        <dbReference type="Pfam" id="PF01637"/>
    </source>
</evidence>
<dbReference type="InterPro" id="IPR036388">
    <property type="entry name" value="WH-like_DNA-bd_sf"/>
</dbReference>
<keyword evidence="4" id="KW-1185">Reference proteome</keyword>
<sequence>MPGFVNRTEELTRLYDLYDSDDAELAVIYGRRRLGKTALVKRSLKEYDQAIVYQAKQKTEALQLQQFIETVSELYPGIMRIREDWEAVLGYLADQDAIVVLDEFPYLVEQDQSLPSVLQAMFDHELNDSTATIVLVGSSISMMEEAALLGNSPLYGRSSLNLDIRQLPFDAAMEFFADEYTSEGQVLTWGVFGGVPYYLEEVSPEVSLGENVQRTILSRHGSLHDEPDYVLRMELTEPTRYFSILEAIAGGSTSRNEIAGTTGIDYNQLSKYLNRLSRLRLVDQHVPITERKERTKRSRYRIRDHFFRFWFHFVYGTGDRYDELGDEAYEVLIEPELADFVSHPFEELCCSALRTLYPEYTITDTGQWWYGDHEVDVVGLTTGETLIVGECKFQNSPLGYGAFSTLQDHVDELRWTPKGGGDRTHEYALFSRSGFKSSVEEAAEERDDLRLFTVEDVVEALSA</sequence>
<accession>A0ABD6AAG3</accession>
<evidence type="ECO:0000313" key="4">
    <source>
        <dbReference type="Proteomes" id="UP001596547"/>
    </source>
</evidence>
<dbReference type="InterPro" id="IPR027417">
    <property type="entry name" value="P-loop_NTPase"/>
</dbReference>
<dbReference type="GO" id="GO:0005524">
    <property type="term" value="F:ATP binding"/>
    <property type="evidence" value="ECO:0007669"/>
    <property type="project" value="UniProtKB-KW"/>
</dbReference>
<dbReference type="Pfam" id="PF03008">
    <property type="entry name" value="DUF234"/>
    <property type="match status" value="1"/>
</dbReference>
<dbReference type="SUPFAM" id="SSF46785">
    <property type="entry name" value="Winged helix' DNA-binding domain"/>
    <property type="match status" value="1"/>
</dbReference>
<dbReference type="Pfam" id="PF01637">
    <property type="entry name" value="ATPase_2"/>
    <property type="match status" value="1"/>
</dbReference>
<keyword evidence="3" id="KW-0067">ATP-binding</keyword>
<evidence type="ECO:0000313" key="3">
    <source>
        <dbReference type="EMBL" id="MFC7316974.1"/>
    </source>
</evidence>
<name>A0ABD6AAG3_9EURY</name>
<dbReference type="RefSeq" id="WP_276303768.1">
    <property type="nucleotide sequence ID" value="NZ_CP119992.1"/>
</dbReference>